<dbReference type="PANTHER" id="PTHR43179">
    <property type="entry name" value="RHAMNOSYLTRANSFERASE WBBL"/>
    <property type="match status" value="1"/>
</dbReference>
<feature type="domain" description="Glycosyltransferase 2-like" evidence="5">
    <location>
        <begin position="24"/>
        <end position="190"/>
    </location>
</feature>
<dbReference type="PANTHER" id="PTHR43179:SF12">
    <property type="entry name" value="GALACTOFURANOSYLTRANSFERASE GLFT2"/>
    <property type="match status" value="1"/>
</dbReference>
<organism evidence="6 7">
    <name type="scientific">Clostridium tanneri</name>
    <dbReference type="NCBI Taxonomy" id="3037988"/>
    <lineage>
        <taxon>Bacteria</taxon>
        <taxon>Bacillati</taxon>
        <taxon>Bacillota</taxon>
        <taxon>Clostridia</taxon>
        <taxon>Eubacteriales</taxon>
        <taxon>Clostridiaceae</taxon>
        <taxon>Clostridium</taxon>
    </lineage>
</organism>
<evidence type="ECO:0000259" key="5">
    <source>
        <dbReference type="Pfam" id="PF00535"/>
    </source>
</evidence>
<evidence type="ECO:0000313" key="6">
    <source>
        <dbReference type="EMBL" id="MDW8801300.1"/>
    </source>
</evidence>
<dbReference type="Proteomes" id="UP001281656">
    <property type="component" value="Unassembled WGS sequence"/>
</dbReference>
<evidence type="ECO:0000313" key="7">
    <source>
        <dbReference type="Proteomes" id="UP001281656"/>
    </source>
</evidence>
<dbReference type="EC" id="2.4.-.-" evidence="6"/>
<keyword evidence="4 6" id="KW-0808">Transferase</keyword>
<comment type="caution">
    <text evidence="6">The sequence shown here is derived from an EMBL/GenBank/DDBJ whole genome shotgun (WGS) entry which is preliminary data.</text>
</comment>
<dbReference type="InterPro" id="IPR029044">
    <property type="entry name" value="Nucleotide-diphossugar_trans"/>
</dbReference>
<dbReference type="EMBL" id="JARUJP010000008">
    <property type="protein sequence ID" value="MDW8801300.1"/>
    <property type="molecule type" value="Genomic_DNA"/>
</dbReference>
<evidence type="ECO:0000256" key="1">
    <source>
        <dbReference type="ARBA" id="ARBA00004776"/>
    </source>
</evidence>
<reference evidence="6 7" key="1">
    <citation type="submission" date="2023-04" db="EMBL/GenBank/DDBJ databases">
        <title>Clostridium tannerae sp. nov., isolated from the fecal material of an alpaca.</title>
        <authorList>
            <person name="Miller S."/>
            <person name="Hendry M."/>
            <person name="King J."/>
            <person name="Sankaranarayanan K."/>
            <person name="Lawson P.A."/>
        </authorList>
    </citation>
    <scope>NUCLEOTIDE SEQUENCE [LARGE SCALE GENOMIC DNA]</scope>
    <source>
        <strain evidence="6 7">A1-XYC3</strain>
    </source>
</reference>
<keyword evidence="3 6" id="KW-0328">Glycosyltransferase</keyword>
<dbReference type="Pfam" id="PF00535">
    <property type="entry name" value="Glycos_transf_2"/>
    <property type="match status" value="1"/>
</dbReference>
<dbReference type="GO" id="GO:0016757">
    <property type="term" value="F:glycosyltransferase activity"/>
    <property type="evidence" value="ECO:0007669"/>
    <property type="project" value="UniProtKB-KW"/>
</dbReference>
<proteinExistence type="inferred from homology"/>
<sequence length="311" mass="35747">MLSKVIYSKEESIIDNDNSGFYASVIVPCKNEVDSIKWTIDSIKNSQNNLSYEIIIVDDGSTDRSCNFIDENKEAYKNIRIIRTENGGTAGARNIGAEAAEGKYLFFCDAHVKVPDYWIDNLIETLEKNDADAVAATIKVMDGEARGYGGTWNNKLQFTWLGKPEETVAEIPFLSGGALAIKRDVFQEIGGFDKNFEVYGVEDQEISLKLWLFGYKVVINCSVEVEHLYKEKRCYEVTYLNVQYNFLCMVYSHFGYDNLVKAIRAAKELPSFDEAMAKVIVNDNIFKQRRDYFSRRKYDENYFIQKFNIQF</sequence>
<evidence type="ECO:0000256" key="3">
    <source>
        <dbReference type="ARBA" id="ARBA00022676"/>
    </source>
</evidence>
<accession>A0ABU4JT44</accession>
<name>A0ABU4JT44_9CLOT</name>
<comment type="pathway">
    <text evidence="1">Cell wall biogenesis; cell wall polysaccharide biosynthesis.</text>
</comment>
<protein>
    <submittedName>
        <fullName evidence="6">Glycosyltransferase</fullName>
        <ecNumber evidence="6">2.4.-.-</ecNumber>
    </submittedName>
</protein>
<dbReference type="SUPFAM" id="SSF53448">
    <property type="entry name" value="Nucleotide-diphospho-sugar transferases"/>
    <property type="match status" value="1"/>
</dbReference>
<dbReference type="RefSeq" id="WP_318797924.1">
    <property type="nucleotide sequence ID" value="NZ_JARUJP010000008.1"/>
</dbReference>
<evidence type="ECO:0000256" key="2">
    <source>
        <dbReference type="ARBA" id="ARBA00006739"/>
    </source>
</evidence>
<gene>
    <name evidence="6" type="ORF">P8V03_09050</name>
</gene>
<evidence type="ECO:0000256" key="4">
    <source>
        <dbReference type="ARBA" id="ARBA00022679"/>
    </source>
</evidence>
<comment type="similarity">
    <text evidence="2">Belongs to the glycosyltransferase 2 family.</text>
</comment>
<keyword evidence="7" id="KW-1185">Reference proteome</keyword>
<dbReference type="Gene3D" id="3.90.550.10">
    <property type="entry name" value="Spore Coat Polysaccharide Biosynthesis Protein SpsA, Chain A"/>
    <property type="match status" value="1"/>
</dbReference>
<dbReference type="InterPro" id="IPR001173">
    <property type="entry name" value="Glyco_trans_2-like"/>
</dbReference>